<comment type="caution">
    <text evidence="8">The sequence shown here is derived from an EMBL/GenBank/DDBJ whole genome shotgun (WGS) entry which is preliminary data.</text>
</comment>
<evidence type="ECO:0000256" key="5">
    <source>
        <dbReference type="ARBA" id="ARBA00022840"/>
    </source>
</evidence>
<dbReference type="InterPro" id="IPR000641">
    <property type="entry name" value="CbxX/CfxQ"/>
</dbReference>
<dbReference type="Proteomes" id="UP000586827">
    <property type="component" value="Unassembled WGS sequence"/>
</dbReference>
<keyword evidence="3" id="KW-0963">Cytoplasm</keyword>
<dbReference type="Pfam" id="PF17866">
    <property type="entry name" value="AAA_lid_6"/>
    <property type="match status" value="1"/>
</dbReference>
<organism evidence="8 9">
    <name type="scientific">Nocardia uniformis</name>
    <dbReference type="NCBI Taxonomy" id="53432"/>
    <lineage>
        <taxon>Bacteria</taxon>
        <taxon>Bacillati</taxon>
        <taxon>Actinomycetota</taxon>
        <taxon>Actinomycetes</taxon>
        <taxon>Mycobacteriales</taxon>
        <taxon>Nocardiaceae</taxon>
        <taxon>Nocardia</taxon>
    </lineage>
</organism>
<evidence type="ECO:0000256" key="6">
    <source>
        <dbReference type="SAM" id="Coils"/>
    </source>
</evidence>
<keyword evidence="5" id="KW-0067">ATP-binding</keyword>
<dbReference type="Gene3D" id="3.40.50.300">
    <property type="entry name" value="P-loop containing nucleotide triphosphate hydrolases"/>
    <property type="match status" value="1"/>
</dbReference>
<evidence type="ECO:0000259" key="7">
    <source>
        <dbReference type="SMART" id="SM00382"/>
    </source>
</evidence>
<dbReference type="InterPro" id="IPR027417">
    <property type="entry name" value="P-loop_NTPase"/>
</dbReference>
<gene>
    <name evidence="8" type="primary">eccA</name>
    <name evidence="8" type="ORF">HLB23_18865</name>
</gene>
<dbReference type="InterPro" id="IPR003593">
    <property type="entry name" value="AAA+_ATPase"/>
</dbReference>
<dbReference type="GO" id="GO:0005524">
    <property type="term" value="F:ATP binding"/>
    <property type="evidence" value="ECO:0007669"/>
    <property type="project" value="UniProtKB-KW"/>
</dbReference>
<feature type="coiled-coil region" evidence="6">
    <location>
        <begin position="118"/>
        <end position="145"/>
    </location>
</feature>
<dbReference type="SMART" id="SM00382">
    <property type="entry name" value="AAA"/>
    <property type="match status" value="1"/>
</dbReference>
<protein>
    <submittedName>
        <fullName evidence="8">Type VII secretion AAA-ATPase EccA</fullName>
    </submittedName>
</protein>
<dbReference type="GO" id="GO:0005737">
    <property type="term" value="C:cytoplasm"/>
    <property type="evidence" value="ECO:0007669"/>
    <property type="project" value="UniProtKB-SubCell"/>
</dbReference>
<evidence type="ECO:0000256" key="1">
    <source>
        <dbReference type="ARBA" id="ARBA00004496"/>
    </source>
</evidence>
<evidence type="ECO:0000256" key="2">
    <source>
        <dbReference type="ARBA" id="ARBA00010378"/>
    </source>
</evidence>
<dbReference type="InterPro" id="IPR041627">
    <property type="entry name" value="AAA_lid_6"/>
</dbReference>
<reference evidence="8 9" key="1">
    <citation type="submission" date="2020-05" db="EMBL/GenBank/DDBJ databases">
        <title>MicrobeNet Type strains.</title>
        <authorList>
            <person name="Nicholson A.C."/>
        </authorList>
    </citation>
    <scope>NUCLEOTIDE SEQUENCE [LARGE SCALE GENOMIC DNA]</scope>
    <source>
        <strain evidence="8 9">JCM 3224</strain>
    </source>
</reference>
<dbReference type="AlphaFoldDB" id="A0A849BZY4"/>
<dbReference type="Pfam" id="PF00004">
    <property type="entry name" value="AAA"/>
    <property type="match status" value="1"/>
</dbReference>
<name>A0A849BZY4_9NOCA</name>
<comment type="subcellular location">
    <subcellularLocation>
        <location evidence="1">Cytoplasm</location>
    </subcellularLocation>
</comment>
<proteinExistence type="inferred from homology"/>
<dbReference type="PRINTS" id="PR00819">
    <property type="entry name" value="CBXCFQXSUPER"/>
</dbReference>
<dbReference type="GO" id="GO:0016887">
    <property type="term" value="F:ATP hydrolysis activity"/>
    <property type="evidence" value="ECO:0007669"/>
    <property type="project" value="InterPro"/>
</dbReference>
<dbReference type="CDD" id="cd00009">
    <property type="entry name" value="AAA"/>
    <property type="match status" value="1"/>
</dbReference>
<keyword evidence="6" id="KW-0175">Coiled coil</keyword>
<dbReference type="Pfam" id="PF21545">
    <property type="entry name" value="T7SS_EccA1_N"/>
    <property type="match status" value="1"/>
</dbReference>
<accession>A0A849BZY4</accession>
<dbReference type="InterPro" id="IPR049078">
    <property type="entry name" value="T7SS_EccA1-like_N"/>
</dbReference>
<evidence type="ECO:0000256" key="4">
    <source>
        <dbReference type="ARBA" id="ARBA00022741"/>
    </source>
</evidence>
<evidence type="ECO:0000313" key="8">
    <source>
        <dbReference type="EMBL" id="NNH71894.1"/>
    </source>
</evidence>
<evidence type="ECO:0000313" key="9">
    <source>
        <dbReference type="Proteomes" id="UP000586827"/>
    </source>
</evidence>
<dbReference type="FunFam" id="3.40.50.300:FF:000216">
    <property type="entry name" value="Type VII secretion ATPase EccA"/>
    <property type="match status" value="1"/>
</dbReference>
<sequence length="612" mass="67362">MIDTRQAQRAFDAGVLSLGLAIEGQESTRDLEYAKLAFQRATEWDPTMCDAWLGLAAAGELTQDVLYNLHKTSTISLGREQRRIGLPPRALAGRFLPGLYIDYPLSSFTEVWLAYAAHLIADKQYDEAERVLDELDQQRRQRRLDNPEYEIDGRIASYMRGLLHYNTQRWPDVMVVLSGSAEWEDPYLAAGAHVMVGTACAQLGLFGEAIRRMEQAENGPIPAARTAAMFCRGLCLRETGAADEAQAMFEQVYSQAPDFDANTAAMRDRTYRITITSKEVIEARTDRWDPASAPSLAEKQKAENVDRAKQILAEARADLDNQIGLAAVKNQVAKLQSSVQLAKIRSEKGLSSAARGQHLAFTGPPGTGKTTIARVVAKIYCGLGILQTEKVVEAKRSDFVGQHLGSTAIKTDKLIDTALDGVLFIDEAYTLIQTGLSGGDAFGREAVDTLLARMENDRDRLVVIIAGYDGEIDRFLSANDGLSSRFAKRLQFPSYTAEELGEIGQVIASKRDSALSDDAMALLVRTCKRLYDMESKDQSGQPRRGVDLAGNGRFIRNLIEAAEEEREFRLANDDSIDLHEVDESVLMRIEVPDMQSALQTILATLGLTAAAA</sequence>
<dbReference type="InterPro" id="IPR011990">
    <property type="entry name" value="TPR-like_helical_dom_sf"/>
</dbReference>
<dbReference type="Gene3D" id="1.10.8.60">
    <property type="match status" value="1"/>
</dbReference>
<evidence type="ECO:0000256" key="3">
    <source>
        <dbReference type="ARBA" id="ARBA00022490"/>
    </source>
</evidence>
<dbReference type="NCBIfam" id="TIGR03922">
    <property type="entry name" value="T7SS_EccA"/>
    <property type="match status" value="1"/>
</dbReference>
<dbReference type="PANTHER" id="PTHR43392:SF2">
    <property type="entry name" value="AAA-TYPE ATPASE FAMILY PROTEIN _ ANKYRIN REPEAT FAMILY PROTEIN"/>
    <property type="match status" value="1"/>
</dbReference>
<dbReference type="InterPro" id="IPR003959">
    <property type="entry name" value="ATPase_AAA_core"/>
</dbReference>
<dbReference type="RefSeq" id="WP_067519368.1">
    <property type="nucleotide sequence ID" value="NZ_JABELX010000006.1"/>
</dbReference>
<dbReference type="EMBL" id="JABELX010000006">
    <property type="protein sequence ID" value="NNH71894.1"/>
    <property type="molecule type" value="Genomic_DNA"/>
</dbReference>
<comment type="similarity">
    <text evidence="2">Belongs to the CbxX/CfxQ family.</text>
</comment>
<dbReference type="SUPFAM" id="SSF52540">
    <property type="entry name" value="P-loop containing nucleoside triphosphate hydrolases"/>
    <property type="match status" value="1"/>
</dbReference>
<dbReference type="PANTHER" id="PTHR43392">
    <property type="entry name" value="AAA-TYPE ATPASE FAMILY PROTEIN / ANKYRIN REPEAT FAMILY PROTEIN"/>
    <property type="match status" value="1"/>
</dbReference>
<keyword evidence="9" id="KW-1185">Reference proteome</keyword>
<feature type="coiled-coil region" evidence="6">
    <location>
        <begin position="298"/>
        <end position="345"/>
    </location>
</feature>
<keyword evidence="4" id="KW-0547">Nucleotide-binding</keyword>
<feature type="domain" description="AAA+ ATPase" evidence="7">
    <location>
        <begin position="355"/>
        <end position="496"/>
    </location>
</feature>
<dbReference type="Gene3D" id="1.25.40.10">
    <property type="entry name" value="Tetratricopeptide repeat domain"/>
    <property type="match status" value="1"/>
</dbReference>
<dbReference type="SUPFAM" id="SSF48452">
    <property type="entry name" value="TPR-like"/>
    <property type="match status" value="1"/>
</dbReference>
<dbReference type="InterPro" id="IPR023835">
    <property type="entry name" value="T7SS_EccA"/>
</dbReference>
<dbReference type="InterPro" id="IPR050773">
    <property type="entry name" value="CbxX/CfxQ_RuBisCO_ESX"/>
</dbReference>